<evidence type="ECO:0000256" key="9">
    <source>
        <dbReference type="ARBA" id="ARBA00023054"/>
    </source>
</evidence>
<evidence type="ECO:0000256" key="5">
    <source>
        <dbReference type="ARBA" id="ARBA00022618"/>
    </source>
</evidence>
<keyword evidence="5" id="KW-0132">Cell division</keyword>
<feature type="domain" description="Calponin-homology (CH)" evidence="12">
    <location>
        <begin position="851"/>
        <end position="983"/>
    </location>
</feature>
<keyword evidence="10" id="KW-0539">Nucleus</keyword>
<dbReference type="GO" id="GO:0051295">
    <property type="term" value="P:establishment of meiotic spindle localization"/>
    <property type="evidence" value="ECO:0007669"/>
    <property type="project" value="TreeGrafter"/>
</dbReference>
<dbReference type="FunFam" id="1.10.418.10:FF:000051">
    <property type="entry name" value="Abnormal spindle-like microcephaly-associated protein homolog"/>
    <property type="match status" value="1"/>
</dbReference>
<proteinExistence type="predicted"/>
<evidence type="ECO:0000256" key="8">
    <source>
        <dbReference type="ARBA" id="ARBA00022860"/>
    </source>
</evidence>
<keyword evidence="3" id="KW-0963">Cytoplasm</keyword>
<keyword evidence="9" id="KW-0175">Coiled coil</keyword>
<dbReference type="Pfam" id="PF00612">
    <property type="entry name" value="IQ"/>
    <property type="match status" value="10"/>
</dbReference>
<evidence type="ECO:0000256" key="1">
    <source>
        <dbReference type="ARBA" id="ARBA00004123"/>
    </source>
</evidence>
<dbReference type="FunCoup" id="A0A6J2XMR3">
    <property type="interactions" value="41"/>
</dbReference>
<accession>A0A6J2XMR3</accession>
<evidence type="ECO:0000256" key="11">
    <source>
        <dbReference type="ARBA" id="ARBA00023306"/>
    </source>
</evidence>
<dbReference type="Gene3D" id="1.10.418.10">
    <property type="entry name" value="Calponin-like domain"/>
    <property type="match status" value="1"/>
</dbReference>
<dbReference type="PANTHER" id="PTHR22706:SF1">
    <property type="entry name" value="ASSEMBLY FACTOR FOR SPINDLE MICROTUBULES"/>
    <property type="match status" value="1"/>
</dbReference>
<dbReference type="GO" id="GO:0000278">
    <property type="term" value="P:mitotic cell cycle"/>
    <property type="evidence" value="ECO:0007669"/>
    <property type="project" value="TreeGrafter"/>
</dbReference>
<dbReference type="KEGG" id="soy:115879910"/>
<keyword evidence="13" id="KW-1185">Reference proteome</keyword>
<dbReference type="SMART" id="SM00033">
    <property type="entry name" value="CH"/>
    <property type="match status" value="1"/>
</dbReference>
<name>A0A6J2XMR3_SITOR</name>
<evidence type="ECO:0000256" key="7">
    <source>
        <dbReference type="ARBA" id="ARBA00022776"/>
    </source>
</evidence>
<keyword evidence="7" id="KW-0498">Mitosis</keyword>
<sequence length="2448" mass="289140">MHMDYQWNILNYVDLISPVVRKKTKRVVQKDRNMEDTKIEILSLAPFTPIPKITFDDVLVGTSQSRKLLIQNPTQQGIKLFVTKTLPEELCFTVNWSETYIEAGSEKILEMTWNAISEEAGRYSFTLSDGKRINRSIGVTLKSAATKKISAKITKNKPKKPLQKSPIKLPLSRKPISPIKKFKSNRSSPVKYYTSTYSSPKSHREQQTSYISDISPKTHYSRLINRENEFKDRSPTKSNNYLSPKNYYEQQVCYKRTNKYVSPKENGFKGSSNKENRLSPNQPYFLSSTASSFVSPNSVNFSLQSEERFEKRDTYVFSSAQTERRETFSIQNVVLNVENVGFEKLLENETFDVKLDDSPVFRDSLDPPNQVLPLREQNRRNGENLEQTGTVRKRVFSNFEYNLKNTDSFVLSPIIDPKQQALNKFSPSFCSRDHSQETELQISSATFKLNVSSETYVKGSNSPNLSGVTYVKDASVGDIARLEESSVSSKTAQSKSPIFLKPNSFDFGESNANGVETRKQQHLSSIAEESAVFSEGSFRNTLKRKSPDVSNYSFKRGRISTDPKTDWSKRSSSAFRISKSTSGLNLRQFATNQDKNQQLMSTITETSEKSVIVRNPFLYSNVIDPFISSSVYSTEEWVDKQEIRFKKWLNVLLTPPEELSVKTEIDAAKIWQECKKKDIAEAPSKETVSFNYNVNSKLVHLRKQAQTLFRSKELGEVLQRVCDVVEWGKLSIRDDKDVHLNLKLKSDIMGLILGYNPLWLRIGLETIYNEVIPLKTNSDVSGLAHFIMERFFKDPYLMKKHKTPYAPKYSSDLKKFILKKFLILVYFLDVAKNAKLIQHDPCLFCKNASEKDSKSVLTHFARETLSAVGDITKYLKSKGYVVTHVQSYIHEFDYAVKNLGVDLRDGVRLTKVMEILQMRSDLTSKLRVPAISRLQKVHNMQLVFESLKQTGFEILYDISPKDIVDGHKENTLSFLWQIIYKFEAPLMVTKATSIQQWFRSLPVVLKRRKLQKVRELRESAVRKIQAWFRRQKLSQTYFVLSEFVRNHIEECRRLKAVIKIQSLFRMIIAKRRYTIQHNVITKLQAYAKGWLIRNNYHQRITAARIIQKNFKTYIARKRFLKFKNAVVFIQRKFRANQQCKIEKNNFVLLILSTSVIQKRFRAYLEMKKYRSEYLQMRKSAIMLQSYYRMSVMRRRFLLIRNAVITVQNWYRSVSQMKTVRKQYKDTKKAVLLIEQTYLSITMMRLDRSNYEMKRNAVLKIQEYYRAWIKMKADKEAFLKLRSSVICIQQRYRAYKLMESQRQSYQKLREVVQFTQSRYRANKAMVAQRNEYIKQRTAAQSIQKWYKATIEMKKCRSQFVSLKLAAVVIQEKYRANKKMEKEKIKFQTMKKASIKIQQKYRATLMMREERYNFLHLKNCITEIQERFRANRLAKLERNNYINLRNATILVQRKYRAQKTMLTARNEYQTIRNAVLSVQHRYRANKLMQTARNSYIKLKNAVIVLQRRYRAQKLMLYQKQTYEDLRNASIFVQRRFRQNVLFKFERTHYLKVIKSVLVIQRQFRAQMEMRNVREEYLLLRNVTIVVQRRFRSLVLMRNTREEFLALKKATKTIQRRYRAQRAMIKQKEYYQKLQSLVILIQQKYRAKKLGASQRTQFLALKRNALLIQKSYRANKIRNKYLALRNAVINIQRRFRAQICMREQKRYYDKLHKEIMTVQQRFRAKKLGIIARTQYVALRKTAIFIQSHFRANKVRCRYLALRNAALVIQRRYRALILMRKERTYYQMLRRHVMIIQQRFRARKIGGIARTQYVARRKTAILIQSHFRANKVRCRYLALRNAALVIQRRYRALLLMRKKRTYYQMLRRDVMIIQQRFRARKLGGIARTQYVALRKTAILIQSHFRANKVRSIYLALRNAALVIQRRYRALISMRKGRTCYQMLRRDVMIIQQRFRARKLGGIARTQYVALRKTAILIQSHFRANKVRSRYLALRNAALVIQRRYRAIISMRKEITYYQMLRRDVVIIQQRFRAIKLGNAVRSRYEALRKSALLIQRRYRANKSMVKQVEVYSRIKWAALVLQSRYRAQRAMRDEMEKYRKLRHATFVIQRKWKATILSKEMRIKFLMFKKSVMTVQVFYRAYMKMKQERLAFLDKYKAVTGIQRLARGYLARKKYSPMLLPEAVQARKVLKVQNAAAVKIQASWKGYSVRKSNIPVMTALRRLRNGNPEYPRPSIQSGKTLGQRCEMAMLCMTSKNSSLLMIIKALEDLDFITRHCQNICISMSFLLPNQLYIIIASAARSRPEMIACNMATFILINFYKYKETRSHSWDPEYLDPMINVLLHWCDKEAPLFSTLCTLLWLFAHEEPWKKVIQNLPNIRQRFSKIQTLVHRKESMVLKTKRLASVPSVFGPLENTQLPTRDAKWGLDYARPNTFTNAVFACSSLIKILELSE</sequence>
<dbReference type="PANTHER" id="PTHR22706">
    <property type="entry name" value="ASSEMBLY FACTOR FOR SPINDLE MICROTUBULES"/>
    <property type="match status" value="1"/>
</dbReference>
<evidence type="ECO:0000256" key="10">
    <source>
        <dbReference type="ARBA" id="ARBA00023242"/>
    </source>
</evidence>
<dbReference type="GO" id="GO:0007051">
    <property type="term" value="P:spindle organization"/>
    <property type="evidence" value="ECO:0007669"/>
    <property type="project" value="TreeGrafter"/>
</dbReference>
<dbReference type="InterPro" id="IPR000048">
    <property type="entry name" value="IQ_motif_EF-hand-BS"/>
</dbReference>
<dbReference type="GeneID" id="115879910"/>
<keyword evidence="8" id="KW-0112">Calmodulin-binding</keyword>
<evidence type="ECO:0000259" key="12">
    <source>
        <dbReference type="PROSITE" id="PS50021"/>
    </source>
</evidence>
<dbReference type="InterPro" id="IPR013783">
    <property type="entry name" value="Ig-like_fold"/>
</dbReference>
<evidence type="ECO:0000313" key="14">
    <source>
        <dbReference type="RefSeq" id="XP_030752818.1"/>
    </source>
</evidence>
<dbReference type="GO" id="GO:0005737">
    <property type="term" value="C:cytoplasm"/>
    <property type="evidence" value="ECO:0007669"/>
    <property type="project" value="UniProtKB-SubCell"/>
</dbReference>
<dbReference type="Proteomes" id="UP000504635">
    <property type="component" value="Unplaced"/>
</dbReference>
<reference evidence="14" key="1">
    <citation type="submission" date="2025-08" db="UniProtKB">
        <authorList>
            <consortium name="RefSeq"/>
        </authorList>
    </citation>
    <scope>IDENTIFICATION</scope>
    <source>
        <tissue evidence="14">Gonads</tissue>
    </source>
</reference>
<dbReference type="SMART" id="SM00015">
    <property type="entry name" value="IQ"/>
    <property type="match status" value="23"/>
</dbReference>
<dbReference type="Pfam" id="PF00307">
    <property type="entry name" value="CH"/>
    <property type="match status" value="1"/>
</dbReference>
<dbReference type="InterPro" id="IPR027417">
    <property type="entry name" value="P-loop_NTPase"/>
</dbReference>
<dbReference type="CTD" id="42946"/>
<comment type="subcellular location">
    <subcellularLocation>
        <location evidence="2">Cytoplasm</location>
    </subcellularLocation>
    <subcellularLocation>
        <location evidence="1">Nucleus</location>
    </subcellularLocation>
</comment>
<evidence type="ECO:0000256" key="6">
    <source>
        <dbReference type="ARBA" id="ARBA00022737"/>
    </source>
</evidence>
<dbReference type="InterPro" id="IPR031549">
    <property type="entry name" value="ASH"/>
</dbReference>
<dbReference type="InterPro" id="IPR036872">
    <property type="entry name" value="CH_dom_sf"/>
</dbReference>
<dbReference type="OrthoDB" id="2148418at2759"/>
<dbReference type="GO" id="GO:0051301">
    <property type="term" value="P:cell division"/>
    <property type="evidence" value="ECO:0007669"/>
    <property type="project" value="UniProtKB-KW"/>
</dbReference>
<dbReference type="SUPFAM" id="SSF47576">
    <property type="entry name" value="Calponin-homology domain, CH-domain"/>
    <property type="match status" value="1"/>
</dbReference>
<keyword evidence="6" id="KW-0677">Repeat</keyword>
<dbReference type="GO" id="GO:0005516">
    <property type="term" value="F:calmodulin binding"/>
    <property type="evidence" value="ECO:0007669"/>
    <property type="project" value="UniProtKB-KW"/>
</dbReference>
<dbReference type="SUPFAM" id="SSF52540">
    <property type="entry name" value="P-loop containing nucleoside triphosphate hydrolases"/>
    <property type="match status" value="2"/>
</dbReference>
<dbReference type="Gene3D" id="2.60.40.10">
    <property type="entry name" value="Immunoglobulins"/>
    <property type="match status" value="1"/>
</dbReference>
<organism evidence="13 14">
    <name type="scientific">Sitophilus oryzae</name>
    <name type="common">Rice weevil</name>
    <name type="synonym">Curculio oryzae</name>
    <dbReference type="NCBI Taxonomy" id="7048"/>
    <lineage>
        <taxon>Eukaryota</taxon>
        <taxon>Metazoa</taxon>
        <taxon>Ecdysozoa</taxon>
        <taxon>Arthropoda</taxon>
        <taxon>Hexapoda</taxon>
        <taxon>Insecta</taxon>
        <taxon>Pterygota</taxon>
        <taxon>Neoptera</taxon>
        <taxon>Endopterygota</taxon>
        <taxon>Coleoptera</taxon>
        <taxon>Polyphaga</taxon>
        <taxon>Cucujiformia</taxon>
        <taxon>Curculionidae</taxon>
        <taxon>Dryophthorinae</taxon>
        <taxon>Sitophilus</taxon>
    </lineage>
</organism>
<gene>
    <name evidence="14" type="primary">LOC115879910</name>
</gene>
<evidence type="ECO:0000313" key="13">
    <source>
        <dbReference type="Proteomes" id="UP000504635"/>
    </source>
</evidence>
<dbReference type="Gene3D" id="1.20.5.190">
    <property type="match status" value="9"/>
</dbReference>
<keyword evidence="4" id="KW-0597">Phosphoprotein</keyword>
<dbReference type="InterPro" id="IPR001715">
    <property type="entry name" value="CH_dom"/>
</dbReference>
<protein>
    <submittedName>
        <fullName evidence="14">Abnormal spindle-like microcephaly-associated protein homolog isoform X1</fullName>
    </submittedName>
</protein>
<dbReference type="InParanoid" id="A0A6J2XMR3"/>
<dbReference type="InterPro" id="IPR051185">
    <property type="entry name" value="ASPM"/>
</dbReference>
<evidence type="ECO:0000256" key="3">
    <source>
        <dbReference type="ARBA" id="ARBA00022490"/>
    </source>
</evidence>
<keyword evidence="11" id="KW-0131">Cell cycle</keyword>
<dbReference type="PROSITE" id="PS50021">
    <property type="entry name" value="CH"/>
    <property type="match status" value="1"/>
</dbReference>
<dbReference type="GO" id="GO:0005634">
    <property type="term" value="C:nucleus"/>
    <property type="evidence" value="ECO:0007669"/>
    <property type="project" value="UniProtKB-SubCell"/>
</dbReference>
<dbReference type="CDD" id="cd21223">
    <property type="entry name" value="CH_ASPM_rpt1"/>
    <property type="match status" value="1"/>
</dbReference>
<evidence type="ECO:0000256" key="4">
    <source>
        <dbReference type="ARBA" id="ARBA00022553"/>
    </source>
</evidence>
<dbReference type="RefSeq" id="XP_030752818.1">
    <property type="nucleotide sequence ID" value="XM_030896958.1"/>
</dbReference>
<evidence type="ECO:0000256" key="2">
    <source>
        <dbReference type="ARBA" id="ARBA00004496"/>
    </source>
</evidence>
<dbReference type="GO" id="GO:0000922">
    <property type="term" value="C:spindle pole"/>
    <property type="evidence" value="ECO:0007669"/>
    <property type="project" value="TreeGrafter"/>
</dbReference>
<dbReference type="Pfam" id="PF15780">
    <property type="entry name" value="ASH"/>
    <property type="match status" value="1"/>
</dbReference>
<dbReference type="PROSITE" id="PS50096">
    <property type="entry name" value="IQ"/>
    <property type="match status" value="9"/>
</dbReference>